<dbReference type="PROSITE" id="PS51257">
    <property type="entry name" value="PROKAR_LIPOPROTEIN"/>
    <property type="match status" value="1"/>
</dbReference>
<accession>A0A1M4SNK3</accession>
<dbReference type="OrthoDB" id="1121026at2"/>
<proteinExistence type="predicted"/>
<dbReference type="STRING" id="1484053.SAMN05444274_10191"/>
<gene>
    <name evidence="1" type="ORF">SAMN05444274_10191</name>
</gene>
<dbReference type="RefSeq" id="WP_072997942.1">
    <property type="nucleotide sequence ID" value="NZ_FQUM01000001.1"/>
</dbReference>
<organism evidence="1 2">
    <name type="scientific">Mariniphaga anaerophila</name>
    <dbReference type="NCBI Taxonomy" id="1484053"/>
    <lineage>
        <taxon>Bacteria</taxon>
        <taxon>Pseudomonadati</taxon>
        <taxon>Bacteroidota</taxon>
        <taxon>Bacteroidia</taxon>
        <taxon>Marinilabiliales</taxon>
        <taxon>Prolixibacteraceae</taxon>
        <taxon>Mariniphaga</taxon>
    </lineage>
</organism>
<keyword evidence="2" id="KW-1185">Reference proteome</keyword>
<protein>
    <submittedName>
        <fullName evidence="1">Uncharacterized protein</fullName>
    </submittedName>
</protein>
<dbReference type="EMBL" id="FQUM01000001">
    <property type="protein sequence ID" value="SHE33742.1"/>
    <property type="molecule type" value="Genomic_DNA"/>
</dbReference>
<evidence type="ECO:0000313" key="2">
    <source>
        <dbReference type="Proteomes" id="UP000184164"/>
    </source>
</evidence>
<dbReference type="Proteomes" id="UP000184164">
    <property type="component" value="Unassembled WGS sequence"/>
</dbReference>
<name>A0A1M4SNK3_9BACT</name>
<evidence type="ECO:0000313" key="1">
    <source>
        <dbReference type="EMBL" id="SHE33742.1"/>
    </source>
</evidence>
<reference evidence="1 2" key="1">
    <citation type="submission" date="2016-11" db="EMBL/GenBank/DDBJ databases">
        <authorList>
            <person name="Jaros S."/>
            <person name="Januszkiewicz K."/>
            <person name="Wedrychowicz H."/>
        </authorList>
    </citation>
    <scope>NUCLEOTIDE SEQUENCE [LARGE SCALE GENOMIC DNA]</scope>
    <source>
        <strain evidence="1 2">DSM 26910</strain>
    </source>
</reference>
<dbReference type="AlphaFoldDB" id="A0A1M4SNK3"/>
<sequence>MNTKKLRTTIFCSRITKPLAYIFSAFLLITACTINDPIDDISSPGYVAANIYWDVPVTNVMAGKDVSFYAEYWSVDNKFNDLSIWYDVNKNLKYTLSYPPTGYTLTIDSSALVREFIEIKSLDHSDASYDAEKKAYVIENSFPVSYTLSSLEYKNPIAFNPEQFNQLIPEYVKTQFLDNLFEQFSYKDFKSLLVDDQQIVEEEIFEGYFDTITEGEETIRVIKPEAETSLRAHMNEVSFGVFIYNTNKQFYAVEFTQGYQLNARLRIVNGNNVENFSETKAITVS</sequence>